<dbReference type="InterPro" id="IPR052575">
    <property type="entry name" value="SSU_processome_comp_20"/>
</dbReference>
<sequence length="1156" mass="138806">MTKKQKISKQNEKDHRPFRYQSLHERLNNININVVHRIRYHDTNNLQDTDDLIRTSYFHQSLQHWSTLNFSEAYSKIYQKLLPLANSLEQVIYNREQIILLIRQSLNEYNPLIIETLLDLIVQLARDLQSDFYIYYKQYLFTDIINLLINSKKQQQNEINTQLLEQIFQCLTYLFKYLWRIMLKDLANLYELYSKYLFSSKIINTLTTNYEYIRSFAAESFAYLLRKIENYQSFIDYLFNTKERDENELDSLVLVFSETCKNVQSTFHSCTKSLLLCLLKKIIEKPEIIQLCIKKIYLLLIQHTNKQYVEILWNCLMIVYRTINHNNINDYLIYEIFYEIFQLLIDHKMIIDINLCYEFLTIIKINEYNEFLKIHYKTIFKLMKQITINKQIIEIYYQFVEQTSSLVLYQETRKIFQCDLNEKLSNEFYISLWKQVLKKTNNQQEIINYFVDYIIIERKNFNMILSLNDNDQTILDKINLLKTKKKFLIKDKITENGLKLIQLFIQNTLSMIDDTQILLTGQLWRALILLNSLSEKDSNTLLFTNTHLEKLSSQLINEPLPSSSSSSIIALTLLELISSNQLFSTTFWYTILKQEFQSELYLFCTRISFLINNTEEDYFDKFIELLKINLSSFNSNIRLLSLYILSSFISNKINQNHIILNCLQCEQCPLNVYEYRTKIIYLQKLSIDFILLNNQSSLFHLSMYYLLGILCSNFTPLWTISIELLGSYGNKAIEYIGHQYFWSIINEKFQLIKQHNELKLIEQINDKLINEYIENLNKKNHDNEINEQSIDYIQYRINLFQILNYFPHECEQKIKIIFPIIFEFFSNEYYDNLLSLGLFNQYKISYKNSTIINLKKLSKNLSIKTLETILNLLKQFHHYQQCTIWYLKQLIELNSWNSDQIDEPDYERRLNSYKQITKEISTLENIDKNKNEFLCLFYHCLYELHYSINDLSLREYASQCIHLFLKQIPLYQSYLLTEIRTILKQSTISIHIRNEFIRLLGLIIDINIDNDDLNDLKRLRNYNDIEIDFFHNITHVQNHRRLRALKRFKLIHDEQTFHLTTIINYLLPIVCSFINDVINDDKQDINDDIVFICLTTLCQILPWIKYNQLFISYFRQLTTTTKRTLNLIQKRCLTKTISAIIDGFHFQLNNNETNSE</sequence>
<evidence type="ECO:0000313" key="2">
    <source>
        <dbReference type="Proteomes" id="UP000663864"/>
    </source>
</evidence>
<dbReference type="PANTHER" id="PTHR17695:SF11">
    <property type="entry name" value="SMALL SUBUNIT PROCESSOME COMPONENT 20 HOMOLOG"/>
    <property type="match status" value="1"/>
</dbReference>
<dbReference type="GO" id="GO:0030686">
    <property type="term" value="C:90S preribosome"/>
    <property type="evidence" value="ECO:0007669"/>
    <property type="project" value="TreeGrafter"/>
</dbReference>
<dbReference type="PANTHER" id="PTHR17695">
    <property type="entry name" value="SMALL SUBUNIT PROCESSOME COMPONENT 20 HOMOLOG"/>
    <property type="match status" value="1"/>
</dbReference>
<dbReference type="AlphaFoldDB" id="A0A814PMZ2"/>
<organism evidence="1 2">
    <name type="scientific">Rotaria sordida</name>
    <dbReference type="NCBI Taxonomy" id="392033"/>
    <lineage>
        <taxon>Eukaryota</taxon>
        <taxon>Metazoa</taxon>
        <taxon>Spiralia</taxon>
        <taxon>Gnathifera</taxon>
        <taxon>Rotifera</taxon>
        <taxon>Eurotatoria</taxon>
        <taxon>Bdelloidea</taxon>
        <taxon>Philodinida</taxon>
        <taxon>Philodinidae</taxon>
        <taxon>Rotaria</taxon>
    </lineage>
</organism>
<evidence type="ECO:0000313" key="1">
    <source>
        <dbReference type="EMBL" id="CAF1108221.1"/>
    </source>
</evidence>
<feature type="non-terminal residue" evidence="1">
    <location>
        <position position="1"/>
    </location>
</feature>
<comment type="caution">
    <text evidence="1">The sequence shown here is derived from an EMBL/GenBank/DDBJ whole genome shotgun (WGS) entry which is preliminary data.</text>
</comment>
<dbReference type="Proteomes" id="UP000663864">
    <property type="component" value="Unassembled WGS sequence"/>
</dbReference>
<proteinExistence type="predicted"/>
<protein>
    <submittedName>
        <fullName evidence="1">Uncharacterized protein</fullName>
    </submittedName>
</protein>
<dbReference type="GO" id="GO:0032040">
    <property type="term" value="C:small-subunit processome"/>
    <property type="evidence" value="ECO:0007669"/>
    <property type="project" value="TreeGrafter"/>
</dbReference>
<reference evidence="1" key="1">
    <citation type="submission" date="2021-02" db="EMBL/GenBank/DDBJ databases">
        <authorList>
            <person name="Nowell W R."/>
        </authorList>
    </citation>
    <scope>NUCLEOTIDE SEQUENCE</scope>
</reference>
<gene>
    <name evidence="1" type="ORF">ZHD862_LOCUS17968</name>
</gene>
<name>A0A814PMZ2_9BILA</name>
<dbReference type="EMBL" id="CAJNOT010000914">
    <property type="protein sequence ID" value="CAF1108221.1"/>
    <property type="molecule type" value="Genomic_DNA"/>
</dbReference>
<accession>A0A814PMZ2</accession>